<dbReference type="KEGG" id="vab:WPS_09370"/>
<dbReference type="EMBL" id="AP025523">
    <property type="protein sequence ID" value="BDE05661.1"/>
    <property type="molecule type" value="Genomic_DNA"/>
</dbReference>
<evidence type="ECO:0000313" key="2">
    <source>
        <dbReference type="EMBL" id="BDE05661.1"/>
    </source>
</evidence>
<dbReference type="RefSeq" id="WP_317996688.1">
    <property type="nucleotide sequence ID" value="NZ_AP025523.1"/>
</dbReference>
<feature type="transmembrane region" description="Helical" evidence="1">
    <location>
        <begin position="35"/>
        <end position="51"/>
    </location>
</feature>
<keyword evidence="1" id="KW-0812">Transmembrane</keyword>
<organism evidence="2 3">
    <name type="scientific">Vulcanimicrobium alpinum</name>
    <dbReference type="NCBI Taxonomy" id="3016050"/>
    <lineage>
        <taxon>Bacteria</taxon>
        <taxon>Bacillati</taxon>
        <taxon>Vulcanimicrobiota</taxon>
        <taxon>Vulcanimicrobiia</taxon>
        <taxon>Vulcanimicrobiales</taxon>
        <taxon>Vulcanimicrobiaceae</taxon>
        <taxon>Vulcanimicrobium</taxon>
    </lineage>
</organism>
<keyword evidence="1" id="KW-1133">Transmembrane helix</keyword>
<protein>
    <submittedName>
        <fullName evidence="2">Uncharacterized protein</fullName>
    </submittedName>
</protein>
<evidence type="ECO:0000256" key="1">
    <source>
        <dbReference type="SAM" id="Phobius"/>
    </source>
</evidence>
<proteinExistence type="predicted"/>
<keyword evidence="3" id="KW-1185">Reference proteome</keyword>
<feature type="transmembrane region" description="Helical" evidence="1">
    <location>
        <begin position="57"/>
        <end position="76"/>
    </location>
</feature>
<name>A0AAN1XW87_UNVUL</name>
<sequence length="89" mass="9730">MATGVALNTCVFLFAFASMFLLGGKRPLLALSTRGLLVVLLGLGFTYVLAADAWYRPYVGVATLIANVLFVAFAAIDFRNWQNRRAGER</sequence>
<dbReference type="AlphaFoldDB" id="A0AAN1XW87"/>
<reference evidence="2 3" key="1">
    <citation type="journal article" date="2022" name="ISME Commun">
        <title>Vulcanimicrobium alpinus gen. nov. sp. nov., the first cultivated representative of the candidate phylum 'Eremiobacterota', is a metabolically versatile aerobic anoxygenic phototroph.</title>
        <authorList>
            <person name="Yabe S."/>
            <person name="Muto K."/>
            <person name="Abe K."/>
            <person name="Yokota A."/>
            <person name="Staudigel H."/>
            <person name="Tebo B.M."/>
        </authorList>
    </citation>
    <scope>NUCLEOTIDE SEQUENCE [LARGE SCALE GENOMIC DNA]</scope>
    <source>
        <strain evidence="2 3">WC8-2</strain>
    </source>
</reference>
<gene>
    <name evidence="2" type="ORF">WPS_09370</name>
</gene>
<evidence type="ECO:0000313" key="3">
    <source>
        <dbReference type="Proteomes" id="UP001317532"/>
    </source>
</evidence>
<keyword evidence="1" id="KW-0472">Membrane</keyword>
<feature type="transmembrane region" description="Helical" evidence="1">
    <location>
        <begin position="6"/>
        <end position="23"/>
    </location>
</feature>
<dbReference type="Proteomes" id="UP001317532">
    <property type="component" value="Chromosome"/>
</dbReference>
<accession>A0AAN1XW87</accession>